<proteinExistence type="predicted"/>
<sequence length="202" mass="23252">MAQDRVFSPTLIPSLDNEVKVCHADELLDPLLCNSIVKILNYHTTVPYTFMMNQGQWDGVKNRIPFEHDLAIRFGLEYDLRQFSESVLERYSFHTMMYLKFTMYAQKHSLNEGSTFIRELAKDSFTARMAIAKKNFGEVIDLALSNANKPVLAGNAIAIHENNGPYLINENMYKKVFGRPYDSATVSQFIRQYQYTPPLSSF</sequence>
<comment type="caution">
    <text evidence="2">The sequence shown here is derived from an EMBL/GenBank/DDBJ whole genome shotgun (WGS) entry which is preliminary data.</text>
</comment>
<reference evidence="1 3" key="1">
    <citation type="submission" date="2016-01" db="EMBL/GenBank/DDBJ databases">
        <title>Draft sequences of Acinetobacter baumannii isolates from wounded military personnel.</title>
        <authorList>
            <person name="Arivett B.A."/>
            <person name="Fiester S.E."/>
            <person name="Ream D.C."/>
            <person name="Actis L.A."/>
        </authorList>
    </citation>
    <scope>NUCLEOTIDE SEQUENCE [LARGE SCALE GENOMIC DNA]</scope>
    <source>
        <strain evidence="1 3">AB2828</strain>
    </source>
</reference>
<dbReference type="KEGG" id="abau:IX87_01045"/>
<evidence type="ECO:0000313" key="1">
    <source>
        <dbReference type="EMBL" id="KZA20391.1"/>
    </source>
</evidence>
<dbReference type="Proteomes" id="UP000076296">
    <property type="component" value="Unassembled WGS sequence"/>
</dbReference>
<reference evidence="2 4" key="2">
    <citation type="submission" date="2019-06" db="EMBL/GenBank/DDBJ databases">
        <title>A Diverse Panel of Clinical Acinetobacter baumannii for Research Use.</title>
        <authorList>
            <person name="Mcgann P."/>
            <person name="Snesrud E."/>
            <person name="Galac M.R."/>
        </authorList>
    </citation>
    <scope>NUCLEOTIDE SEQUENCE [LARGE SCALE GENOMIC DNA]</scope>
    <source>
        <strain evidence="2 4">MRSN14237</strain>
    </source>
</reference>
<evidence type="ECO:0000313" key="4">
    <source>
        <dbReference type="Proteomes" id="UP000315888"/>
    </source>
</evidence>
<evidence type="ECO:0000313" key="2">
    <source>
        <dbReference type="EMBL" id="TPU59684.1"/>
    </source>
</evidence>
<dbReference type="EMBL" id="VHGY01000096">
    <property type="protein sequence ID" value="TPU59684.1"/>
    <property type="molecule type" value="Genomic_DNA"/>
</dbReference>
<dbReference type="RefSeq" id="WP_000046085.1">
    <property type="nucleotide sequence ID" value="NZ_BHFY01000026.1"/>
</dbReference>
<organism evidence="2 4">
    <name type="scientific">Acinetobacter baumannii</name>
    <dbReference type="NCBI Taxonomy" id="470"/>
    <lineage>
        <taxon>Bacteria</taxon>
        <taxon>Pseudomonadati</taxon>
        <taxon>Pseudomonadota</taxon>
        <taxon>Gammaproteobacteria</taxon>
        <taxon>Moraxellales</taxon>
        <taxon>Moraxellaceae</taxon>
        <taxon>Acinetobacter</taxon>
        <taxon>Acinetobacter calcoaceticus/baumannii complex</taxon>
    </lineage>
</organism>
<name>A0A0E1FDS7_ACIBA</name>
<evidence type="ECO:0000313" key="3">
    <source>
        <dbReference type="Proteomes" id="UP000076296"/>
    </source>
</evidence>
<protein>
    <submittedName>
        <fullName evidence="2">Uncharacterized protein</fullName>
    </submittedName>
</protein>
<dbReference type="AlphaFoldDB" id="A0A0E1FDS7"/>
<accession>A0A0E1FDS7</accession>
<dbReference type="Proteomes" id="UP000315888">
    <property type="component" value="Unassembled WGS sequence"/>
</dbReference>
<gene>
    <name evidence="2" type="ORF">FJU42_20180</name>
    <name evidence="1" type="ORF">LV35_01287</name>
</gene>
<dbReference type="EMBL" id="LRDT01000013">
    <property type="protein sequence ID" value="KZA20391.1"/>
    <property type="molecule type" value="Genomic_DNA"/>
</dbReference>